<comment type="caution">
    <text evidence="2">The sequence shown here is derived from an EMBL/GenBank/DDBJ whole genome shotgun (WGS) entry which is preliminary data.</text>
</comment>
<dbReference type="AlphaFoldDB" id="A0AAE4NZI3"/>
<keyword evidence="1" id="KW-0472">Membrane</keyword>
<sequence>MKTIEKDKAEYFDTPYEMKKKTQQQVIEKTNNKKEILIGIIPSVVALLLFGLSFMIPSIPEKMKLTVMLLIYFCLTLIVFIVSLFCSPKKFTMSWALPLVMFTLFMGADSVWQEKLLWNKNYPIIYGTNILIILFFIIVLFHSSKIRLKTLIQEFTQKPEPLYEKIIAVFTVFFFIAATWWIINQITCTAIYYMPQKEVHYSAKITSTGSVHGKYYHHRYWNIELSNGKKEVFWVYAAANTETGYTCSTIHDPDPGSVLYLNGKQNFLGFSYQKVDSIIGKDGKKICP</sequence>
<gene>
    <name evidence="2" type="ORF">CMU51_04755</name>
</gene>
<dbReference type="RefSeq" id="WP_024564512.1">
    <property type="nucleotide sequence ID" value="NZ_AP022313.1"/>
</dbReference>
<dbReference type="EMBL" id="NWGY01000006">
    <property type="protein sequence ID" value="MDV3663365.1"/>
    <property type="molecule type" value="Genomic_DNA"/>
</dbReference>
<organism evidence="2 3">
    <name type="scientific">Elizabethkingia anophelis</name>
    <dbReference type="NCBI Taxonomy" id="1117645"/>
    <lineage>
        <taxon>Bacteria</taxon>
        <taxon>Pseudomonadati</taxon>
        <taxon>Bacteroidota</taxon>
        <taxon>Flavobacteriia</taxon>
        <taxon>Flavobacteriales</taxon>
        <taxon>Weeksellaceae</taxon>
        <taxon>Elizabethkingia</taxon>
    </lineage>
</organism>
<keyword evidence="1" id="KW-0812">Transmembrane</keyword>
<feature type="transmembrane region" description="Helical" evidence="1">
    <location>
        <begin position="36"/>
        <end position="59"/>
    </location>
</feature>
<evidence type="ECO:0000313" key="3">
    <source>
        <dbReference type="Proteomes" id="UP001189000"/>
    </source>
</evidence>
<protein>
    <submittedName>
        <fullName evidence="2">Uncharacterized protein</fullName>
    </submittedName>
</protein>
<feature type="transmembrane region" description="Helical" evidence="1">
    <location>
        <begin position="162"/>
        <end position="183"/>
    </location>
</feature>
<feature type="transmembrane region" description="Helical" evidence="1">
    <location>
        <begin position="93"/>
        <end position="112"/>
    </location>
</feature>
<feature type="transmembrane region" description="Helical" evidence="1">
    <location>
        <begin position="65"/>
        <end position="86"/>
    </location>
</feature>
<reference evidence="2" key="1">
    <citation type="submission" date="2023-02" db="EMBL/GenBank/DDBJ databases">
        <title>Elizabethkingia anophelis draft genomes.</title>
        <authorList>
            <person name="Nicholson A.C."/>
            <person name="Whitney A.M."/>
            <person name="Humrighouse B.W."/>
            <person name="Villarma A."/>
            <person name="Bell M."/>
            <person name="Mcquiston J."/>
        </authorList>
    </citation>
    <scope>NUCLEOTIDE SEQUENCE</scope>
    <source>
        <strain evidence="2">B4955</strain>
    </source>
</reference>
<evidence type="ECO:0000313" key="2">
    <source>
        <dbReference type="EMBL" id="MDV3663365.1"/>
    </source>
</evidence>
<dbReference type="Proteomes" id="UP001189000">
    <property type="component" value="Unassembled WGS sequence"/>
</dbReference>
<feature type="transmembrane region" description="Helical" evidence="1">
    <location>
        <begin position="124"/>
        <end position="141"/>
    </location>
</feature>
<keyword evidence="1" id="KW-1133">Transmembrane helix</keyword>
<accession>A0AAE4NZI3</accession>
<name>A0AAE4NZI3_9FLAO</name>
<evidence type="ECO:0000256" key="1">
    <source>
        <dbReference type="SAM" id="Phobius"/>
    </source>
</evidence>
<proteinExistence type="predicted"/>